<dbReference type="EC" id="4.1.2.13" evidence="6"/>
<dbReference type="PANTHER" id="PTHR11627">
    <property type="entry name" value="FRUCTOSE-BISPHOSPHATE ALDOLASE"/>
    <property type="match status" value="1"/>
</dbReference>
<dbReference type="SUPFAM" id="SSF51569">
    <property type="entry name" value="Aldolase"/>
    <property type="match status" value="1"/>
</dbReference>
<keyword evidence="5 6" id="KW-0456">Lyase</keyword>
<dbReference type="GO" id="GO:0006096">
    <property type="term" value="P:glycolytic process"/>
    <property type="evidence" value="ECO:0007669"/>
    <property type="project" value="UniProtKB-UniPathway"/>
</dbReference>
<evidence type="ECO:0000256" key="6">
    <source>
        <dbReference type="RuleBase" id="RU003994"/>
    </source>
</evidence>
<evidence type="ECO:0000256" key="2">
    <source>
        <dbReference type="ARBA" id="ARBA00004714"/>
    </source>
</evidence>
<comment type="similarity">
    <text evidence="3 6">Belongs to the class I fructose-bisphosphate aldolase family.</text>
</comment>
<dbReference type="Pfam" id="PF00274">
    <property type="entry name" value="Glycolytic"/>
    <property type="match status" value="1"/>
</dbReference>
<dbReference type="EMBL" id="NIDE01000009">
    <property type="protein sequence ID" value="OWK39785.1"/>
    <property type="molecule type" value="Genomic_DNA"/>
</dbReference>
<evidence type="ECO:0000256" key="3">
    <source>
        <dbReference type="ARBA" id="ARBA00010387"/>
    </source>
</evidence>
<reference evidence="8" key="1">
    <citation type="submission" date="2017-06" db="EMBL/GenBank/DDBJ databases">
        <title>Genome analysis of Fimbriiglobus ruber SP5, the first member of the order Planctomycetales with confirmed chitinolytic capability.</title>
        <authorList>
            <person name="Ravin N.V."/>
            <person name="Rakitin A.L."/>
            <person name="Ivanova A.A."/>
            <person name="Beletsky A.V."/>
            <person name="Kulichevskaya I.S."/>
            <person name="Mardanov A.V."/>
            <person name="Dedysh S.N."/>
        </authorList>
    </citation>
    <scope>NUCLEOTIDE SEQUENCE [LARGE SCALE GENOMIC DNA]</scope>
    <source>
        <strain evidence="8">SP5</strain>
    </source>
</reference>
<sequence>MGQIQMNTQKLLDTARALVANDKGLLAMDESNPTCNKRFGRLEIPQTEEARRAYRELIVTTPRLGECISGAILYDETIRQRTTAGTLFVKVLTDAGIIPGIKVDTGAKSMAMHPGEKITEGLDGLRDRLAEYARMGARFAKWRAVFAIGDGLPSRGCIEANAQALARYAALSQEAGLVPVVEPETLMDGDHTLAKCGAVTEEVLRTVFDRLCGQGVMLEGLILKPNMVLAGSSCPRQEPVDEVADATVQCLLRVVPAAVPGVAFLSGGQSAELASARLNAMNLRFASRLPWAVAFSFARAIQQPALDIWLGRDTNVKAAQGALLHRAKCNRAARRGEYTAAMETPRERG</sequence>
<evidence type="ECO:0000256" key="1">
    <source>
        <dbReference type="ARBA" id="ARBA00000441"/>
    </source>
</evidence>
<accession>A0A225DTT0</accession>
<keyword evidence="8" id="KW-1185">Reference proteome</keyword>
<dbReference type="InterPro" id="IPR029768">
    <property type="entry name" value="Aldolase_I_AS"/>
</dbReference>
<dbReference type="Gene3D" id="3.20.20.70">
    <property type="entry name" value="Aldolase class I"/>
    <property type="match status" value="1"/>
</dbReference>
<dbReference type="Proteomes" id="UP000214646">
    <property type="component" value="Unassembled WGS sequence"/>
</dbReference>
<dbReference type="InterPro" id="IPR013785">
    <property type="entry name" value="Aldolase_TIM"/>
</dbReference>
<evidence type="ECO:0000313" key="8">
    <source>
        <dbReference type="Proteomes" id="UP000214646"/>
    </source>
</evidence>
<dbReference type="FunFam" id="3.20.20.70:FF:000140">
    <property type="entry name" value="Fructose-bisphosphate aldolase"/>
    <property type="match status" value="1"/>
</dbReference>
<comment type="pathway">
    <text evidence="2">Carbohydrate degradation; glycolysis; D-glyceraldehyde 3-phosphate and glycerone phosphate from D-glucose: step 4/4.</text>
</comment>
<keyword evidence="4 6" id="KW-0324">Glycolysis</keyword>
<evidence type="ECO:0000256" key="4">
    <source>
        <dbReference type="ARBA" id="ARBA00023152"/>
    </source>
</evidence>
<dbReference type="AlphaFoldDB" id="A0A225DTT0"/>
<dbReference type="InterPro" id="IPR000741">
    <property type="entry name" value="FBA_I"/>
</dbReference>
<name>A0A225DTT0_9BACT</name>
<proteinExistence type="inferred from homology"/>
<dbReference type="PROSITE" id="PS00158">
    <property type="entry name" value="ALDOLASE_CLASS_I"/>
    <property type="match status" value="1"/>
</dbReference>
<dbReference type="GO" id="GO:0004332">
    <property type="term" value="F:fructose-bisphosphate aldolase activity"/>
    <property type="evidence" value="ECO:0007669"/>
    <property type="project" value="UniProtKB-EC"/>
</dbReference>
<evidence type="ECO:0000313" key="7">
    <source>
        <dbReference type="EMBL" id="OWK39785.1"/>
    </source>
</evidence>
<dbReference type="UniPathway" id="UPA00109">
    <property type="reaction ID" value="UER00183"/>
</dbReference>
<gene>
    <name evidence="7" type="ORF">FRUB_05675</name>
</gene>
<protein>
    <recommendedName>
        <fullName evidence="6">Fructose-bisphosphate aldolase</fullName>
        <ecNumber evidence="6">4.1.2.13</ecNumber>
    </recommendedName>
</protein>
<organism evidence="7 8">
    <name type="scientific">Fimbriiglobus ruber</name>
    <dbReference type="NCBI Taxonomy" id="1908690"/>
    <lineage>
        <taxon>Bacteria</taxon>
        <taxon>Pseudomonadati</taxon>
        <taxon>Planctomycetota</taxon>
        <taxon>Planctomycetia</taxon>
        <taxon>Gemmatales</taxon>
        <taxon>Gemmataceae</taxon>
        <taxon>Fimbriiglobus</taxon>
    </lineage>
</organism>
<comment type="caution">
    <text evidence="7">The sequence shown here is derived from an EMBL/GenBank/DDBJ whole genome shotgun (WGS) entry which is preliminary data.</text>
</comment>
<dbReference type="NCBIfam" id="NF033379">
    <property type="entry name" value="FrucBisAld_I"/>
    <property type="match status" value="1"/>
</dbReference>
<comment type="catalytic activity">
    <reaction evidence="1 6">
        <text>beta-D-fructose 1,6-bisphosphate = D-glyceraldehyde 3-phosphate + dihydroxyacetone phosphate</text>
        <dbReference type="Rhea" id="RHEA:14729"/>
        <dbReference type="ChEBI" id="CHEBI:32966"/>
        <dbReference type="ChEBI" id="CHEBI:57642"/>
        <dbReference type="ChEBI" id="CHEBI:59776"/>
        <dbReference type="EC" id="4.1.2.13"/>
    </reaction>
</comment>
<evidence type="ECO:0000256" key="5">
    <source>
        <dbReference type="ARBA" id="ARBA00023239"/>
    </source>
</evidence>